<evidence type="ECO:0000313" key="2">
    <source>
        <dbReference type="EMBL" id="XDQ23235.1"/>
    </source>
</evidence>
<organism evidence="2">
    <name type="scientific">Streptomyces sp. R21</name>
    <dbReference type="NCBI Taxonomy" id="3238627"/>
    <lineage>
        <taxon>Bacteria</taxon>
        <taxon>Bacillati</taxon>
        <taxon>Actinomycetota</taxon>
        <taxon>Actinomycetes</taxon>
        <taxon>Kitasatosporales</taxon>
        <taxon>Streptomycetaceae</taxon>
        <taxon>Streptomyces</taxon>
    </lineage>
</organism>
<protein>
    <submittedName>
        <fullName evidence="2">DUF6302 family protein</fullName>
    </submittedName>
</protein>
<feature type="region of interest" description="Disordered" evidence="1">
    <location>
        <begin position="138"/>
        <end position="163"/>
    </location>
</feature>
<feature type="compositionally biased region" description="Low complexity" evidence="1">
    <location>
        <begin position="151"/>
        <end position="163"/>
    </location>
</feature>
<accession>A0AB39NX07</accession>
<name>A0AB39NX07_9ACTN</name>
<gene>
    <name evidence="2" type="ORF">AB5J56_00180</name>
</gene>
<dbReference type="AlphaFoldDB" id="A0AB39NX07"/>
<dbReference type="RefSeq" id="WP_369228784.1">
    <property type="nucleotide sequence ID" value="NZ_CP163435.1"/>
</dbReference>
<sequence length="163" mass="18190">MTHDPNAAKHPGVTATVMAAPQDAYDFYYYEQRIADAWLLDKSIAVRTLRMPFLAVPVGGSRRGGYFPVTCLCFGLRVRDVLLEQPGFPDPRLRWSPYPDTCHVVEWGERPPTLWGDCDDVTLGRFYGYSEDAIARFTNRRASTPRGPQTPSSAALLRSPAAP</sequence>
<feature type="compositionally biased region" description="Polar residues" evidence="1">
    <location>
        <begin position="140"/>
        <end position="150"/>
    </location>
</feature>
<proteinExistence type="predicted"/>
<dbReference type="InterPro" id="IPR046269">
    <property type="entry name" value="DUF6302"/>
</dbReference>
<dbReference type="EMBL" id="CP163435">
    <property type="protein sequence ID" value="XDQ23235.1"/>
    <property type="molecule type" value="Genomic_DNA"/>
</dbReference>
<dbReference type="Pfam" id="PF19819">
    <property type="entry name" value="DUF6302"/>
    <property type="match status" value="1"/>
</dbReference>
<reference evidence="2" key="1">
    <citation type="submission" date="2024-07" db="EMBL/GenBank/DDBJ databases">
        <authorList>
            <person name="Yu S.T."/>
        </authorList>
    </citation>
    <scope>NUCLEOTIDE SEQUENCE</scope>
    <source>
        <strain evidence="2">R21</strain>
    </source>
</reference>
<evidence type="ECO:0000256" key="1">
    <source>
        <dbReference type="SAM" id="MobiDB-lite"/>
    </source>
</evidence>